<keyword evidence="1 3" id="KW-0853">WD repeat</keyword>
<dbReference type="PROSITE" id="PS50082">
    <property type="entry name" value="WD_REPEATS_2"/>
    <property type="match status" value="1"/>
</dbReference>
<feature type="compositionally biased region" description="Pro residues" evidence="4">
    <location>
        <begin position="59"/>
        <end position="74"/>
    </location>
</feature>
<dbReference type="InterPro" id="IPR045159">
    <property type="entry name" value="DCAF7-like"/>
</dbReference>
<evidence type="ECO:0000256" key="4">
    <source>
        <dbReference type="SAM" id="MobiDB-lite"/>
    </source>
</evidence>
<evidence type="ECO:0000256" key="3">
    <source>
        <dbReference type="PROSITE-ProRule" id="PRU00221"/>
    </source>
</evidence>
<evidence type="ECO:0000313" key="5">
    <source>
        <dbReference type="EMBL" id="OSX80910.1"/>
    </source>
</evidence>
<keyword evidence="2" id="KW-0677">Repeat</keyword>
<feature type="region of interest" description="Disordered" evidence="4">
    <location>
        <begin position="55"/>
        <end position="76"/>
    </location>
</feature>
<feature type="compositionally biased region" description="Gly residues" evidence="4">
    <location>
        <begin position="300"/>
        <end position="316"/>
    </location>
</feature>
<protein>
    <submittedName>
        <fullName evidence="5">Uncharacterized protein</fullName>
    </submittedName>
</protein>
<keyword evidence="6" id="KW-1185">Reference proteome</keyword>
<evidence type="ECO:0000256" key="1">
    <source>
        <dbReference type="ARBA" id="ARBA00022574"/>
    </source>
</evidence>
<dbReference type="PANTHER" id="PTHR19919">
    <property type="entry name" value="WD REPEAT CONTAINING PROTEIN"/>
    <property type="match status" value="1"/>
</dbReference>
<dbReference type="Gene3D" id="2.130.10.10">
    <property type="entry name" value="YVTN repeat-like/Quinoprotein amine dehydrogenase"/>
    <property type="match status" value="2"/>
</dbReference>
<dbReference type="Proteomes" id="UP000218209">
    <property type="component" value="Unassembled WGS sequence"/>
</dbReference>
<dbReference type="EMBL" id="KV918767">
    <property type="protein sequence ID" value="OSX80910.1"/>
    <property type="molecule type" value="Genomic_DNA"/>
</dbReference>
<dbReference type="SUPFAM" id="SSF50978">
    <property type="entry name" value="WD40 repeat-like"/>
    <property type="match status" value="1"/>
</dbReference>
<feature type="region of interest" description="Disordered" evidence="4">
    <location>
        <begin position="116"/>
        <end position="140"/>
    </location>
</feature>
<dbReference type="AlphaFoldDB" id="A0A1X6PJ98"/>
<gene>
    <name evidence="5" type="ORF">BU14_0031s0079</name>
</gene>
<proteinExistence type="predicted"/>
<reference evidence="5 6" key="1">
    <citation type="submission" date="2017-03" db="EMBL/GenBank/DDBJ databases">
        <title>WGS assembly of Porphyra umbilicalis.</title>
        <authorList>
            <person name="Brawley S.H."/>
            <person name="Blouin N.A."/>
            <person name="Ficko-Blean E."/>
            <person name="Wheeler G.L."/>
            <person name="Lohr M."/>
            <person name="Goodson H.V."/>
            <person name="Jenkins J.W."/>
            <person name="Blaby-Haas C.E."/>
            <person name="Helliwell K.E."/>
            <person name="Chan C."/>
            <person name="Marriage T."/>
            <person name="Bhattacharya D."/>
            <person name="Klein A.S."/>
            <person name="Badis Y."/>
            <person name="Brodie J."/>
            <person name="Cao Y."/>
            <person name="Collen J."/>
            <person name="Dittami S.M."/>
            <person name="Gachon C.M."/>
            <person name="Green B.R."/>
            <person name="Karpowicz S."/>
            <person name="Kim J.W."/>
            <person name="Kudahl U."/>
            <person name="Lin S."/>
            <person name="Michel G."/>
            <person name="Mittag M."/>
            <person name="Olson B.J."/>
            <person name="Pangilinan J."/>
            <person name="Peng Y."/>
            <person name="Qiu H."/>
            <person name="Shu S."/>
            <person name="Singer J.T."/>
            <person name="Smith A.G."/>
            <person name="Sprecher B.N."/>
            <person name="Wagner V."/>
            <person name="Wang W."/>
            <person name="Wang Z.-Y."/>
            <person name="Yan J."/>
            <person name="Yarish C."/>
            <person name="Zoeuner-Riek S."/>
            <person name="Zhuang Y."/>
            <person name="Zou Y."/>
            <person name="Lindquist E.A."/>
            <person name="Grimwood J."/>
            <person name="Barry K."/>
            <person name="Rokhsar D.S."/>
            <person name="Schmutz J."/>
            <person name="Stiller J.W."/>
            <person name="Grossman A.R."/>
            <person name="Prochnik S.E."/>
        </authorList>
    </citation>
    <scope>NUCLEOTIDE SEQUENCE [LARGE SCALE GENOMIC DNA]</scope>
    <source>
        <strain evidence="5">4086291</strain>
    </source>
</reference>
<evidence type="ECO:0000313" key="6">
    <source>
        <dbReference type="Proteomes" id="UP000218209"/>
    </source>
</evidence>
<name>A0A1X6PJ98_PORUM</name>
<feature type="region of interest" description="Disordered" evidence="4">
    <location>
        <begin position="297"/>
        <end position="316"/>
    </location>
</feature>
<evidence type="ECO:0000256" key="2">
    <source>
        <dbReference type="ARBA" id="ARBA00022737"/>
    </source>
</evidence>
<feature type="repeat" description="WD" evidence="3">
    <location>
        <begin position="208"/>
        <end position="250"/>
    </location>
</feature>
<sequence>MDTDPSASADRYTYDAPWPVYGVSLARRRDSTFRVAVSSFVEQYANQVQVIDLVANTAPSPPPGSGEPSPPPSILSPVCTLEHPYPATKVGWIPDEGGVHPSLVATTGDFLRIWDVSPDGGGGGGGDGGGGGGTGGSGGVTNVGGAASTAPTTGMMKCLLTSNTASEYCAPLTAFDWNEVDVSLIGTSSIDTTCTVWDVTTQQSVTQLIAHDAEVYDFAFAVRSTNVFASVGADGSVRLFDLRSLEHSTIVYEAPDGAPLLRLRWNAHDPNYLAAVVGGSPDVVLLDIRVPSTPVATLRHGGGAATDGGGGAGGAGATAAGAGGAGAVGASPNSVNALCWAPHSAAHLLSVSDGGEALIWDVSRVPTSTAEPVLSYDAGAPVNNGDWSAANVDYCAVAVGSSVQLLRV</sequence>
<dbReference type="InterPro" id="IPR015943">
    <property type="entry name" value="WD40/YVTN_repeat-like_dom_sf"/>
</dbReference>
<feature type="compositionally biased region" description="Gly residues" evidence="4">
    <location>
        <begin position="119"/>
        <end position="140"/>
    </location>
</feature>
<dbReference type="OrthoDB" id="24670at2759"/>
<dbReference type="InterPro" id="IPR036322">
    <property type="entry name" value="WD40_repeat_dom_sf"/>
</dbReference>
<dbReference type="SMART" id="SM00320">
    <property type="entry name" value="WD40"/>
    <property type="match status" value="4"/>
</dbReference>
<organism evidence="5 6">
    <name type="scientific">Porphyra umbilicalis</name>
    <name type="common">Purple laver</name>
    <name type="synonym">Red alga</name>
    <dbReference type="NCBI Taxonomy" id="2786"/>
    <lineage>
        <taxon>Eukaryota</taxon>
        <taxon>Rhodophyta</taxon>
        <taxon>Bangiophyceae</taxon>
        <taxon>Bangiales</taxon>
        <taxon>Bangiaceae</taxon>
        <taxon>Porphyra</taxon>
    </lineage>
</organism>
<dbReference type="Pfam" id="PF00400">
    <property type="entry name" value="WD40"/>
    <property type="match status" value="1"/>
</dbReference>
<accession>A0A1X6PJ98</accession>
<dbReference type="InterPro" id="IPR001680">
    <property type="entry name" value="WD40_rpt"/>
</dbReference>